<dbReference type="OrthoDB" id="3205934at2"/>
<accession>A0A1I6Q1L8</accession>
<organism evidence="2 3">
    <name type="scientific">Saccharopolyspora flava</name>
    <dbReference type="NCBI Taxonomy" id="95161"/>
    <lineage>
        <taxon>Bacteria</taxon>
        <taxon>Bacillati</taxon>
        <taxon>Actinomycetota</taxon>
        <taxon>Actinomycetes</taxon>
        <taxon>Pseudonocardiales</taxon>
        <taxon>Pseudonocardiaceae</taxon>
        <taxon>Saccharopolyspora</taxon>
    </lineage>
</organism>
<reference evidence="3" key="1">
    <citation type="submission" date="2016-10" db="EMBL/GenBank/DDBJ databases">
        <authorList>
            <person name="Varghese N."/>
            <person name="Submissions S."/>
        </authorList>
    </citation>
    <scope>NUCLEOTIDE SEQUENCE [LARGE SCALE GENOMIC DNA]</scope>
    <source>
        <strain evidence="3">DSM 44771</strain>
    </source>
</reference>
<protein>
    <submittedName>
        <fullName evidence="2">Lysophospholipase, alpha-beta hydrolase superfamily</fullName>
    </submittedName>
</protein>
<keyword evidence="2" id="KW-0378">Hydrolase</keyword>
<proteinExistence type="predicted"/>
<dbReference type="Pfam" id="PF00561">
    <property type="entry name" value="Abhydrolase_1"/>
    <property type="match status" value="1"/>
</dbReference>
<gene>
    <name evidence="2" type="ORF">SAMN05660874_01301</name>
</gene>
<dbReference type="STRING" id="95161.SAMN05660874_01301"/>
<evidence type="ECO:0000259" key="1">
    <source>
        <dbReference type="Pfam" id="PF00561"/>
    </source>
</evidence>
<feature type="domain" description="AB hydrolase-1" evidence="1">
    <location>
        <begin position="40"/>
        <end position="127"/>
    </location>
</feature>
<dbReference type="AlphaFoldDB" id="A0A1I6Q1L8"/>
<dbReference type="EMBL" id="FOZX01000001">
    <property type="protein sequence ID" value="SFS46235.1"/>
    <property type="molecule type" value="Genomic_DNA"/>
</dbReference>
<dbReference type="RefSeq" id="WP_093414385.1">
    <property type="nucleotide sequence ID" value="NZ_FOZX01000001.1"/>
</dbReference>
<dbReference type="Gene3D" id="3.40.50.1820">
    <property type="entry name" value="alpha/beta hydrolase"/>
    <property type="match status" value="1"/>
</dbReference>
<dbReference type="GO" id="GO:0016787">
    <property type="term" value="F:hydrolase activity"/>
    <property type="evidence" value="ECO:0007669"/>
    <property type="project" value="UniProtKB-KW"/>
</dbReference>
<dbReference type="Proteomes" id="UP000198852">
    <property type="component" value="Unassembled WGS sequence"/>
</dbReference>
<dbReference type="InterPro" id="IPR029058">
    <property type="entry name" value="AB_hydrolase_fold"/>
</dbReference>
<dbReference type="SUPFAM" id="SSF53474">
    <property type="entry name" value="alpha/beta-Hydrolases"/>
    <property type="match status" value="1"/>
</dbReference>
<name>A0A1I6Q1L8_9PSEU</name>
<evidence type="ECO:0000313" key="2">
    <source>
        <dbReference type="EMBL" id="SFS46235.1"/>
    </source>
</evidence>
<sequence>MRARWRVLGSGTPVTLVAHGLGATEGEARIPASGLRGTRVVLTLPGHGSAPDAPAGYWNYASVAADVLAVADEVGATQAVGVSLGAGALTRIAAEHPDRFQRLALLLPAALDRPREPAAAWAYERLAAAISADDDGASLREALAAEIPPGVEVGDHLEQRAHALSRLAEALHELPEQVPVPDASALARASAEVLVIGATSDPMHPASAAKATAAAFGDARLELLESQAPMLTHRKLLRDLLTGFLR</sequence>
<dbReference type="InterPro" id="IPR000073">
    <property type="entry name" value="AB_hydrolase_1"/>
</dbReference>
<keyword evidence="3" id="KW-1185">Reference proteome</keyword>
<evidence type="ECO:0000313" key="3">
    <source>
        <dbReference type="Proteomes" id="UP000198852"/>
    </source>
</evidence>